<evidence type="ECO:0000259" key="1">
    <source>
        <dbReference type="SMART" id="SM00953"/>
    </source>
</evidence>
<dbReference type="Proteomes" id="UP000274271">
    <property type="component" value="Unassembled WGS sequence"/>
</dbReference>
<dbReference type="SMART" id="SM00953">
    <property type="entry name" value="RES"/>
    <property type="match status" value="1"/>
</dbReference>
<keyword evidence="3" id="KW-1185">Reference proteome</keyword>
<gene>
    <name evidence="2" type="ORF">EHT87_12575</name>
</gene>
<organism evidence="2 3">
    <name type="scientific">Larkinella knui</name>
    <dbReference type="NCBI Taxonomy" id="2025310"/>
    <lineage>
        <taxon>Bacteria</taxon>
        <taxon>Pseudomonadati</taxon>
        <taxon>Bacteroidota</taxon>
        <taxon>Cytophagia</taxon>
        <taxon>Cytophagales</taxon>
        <taxon>Spirosomataceae</taxon>
        <taxon>Larkinella</taxon>
    </lineage>
</organism>
<dbReference type="Pfam" id="PF08808">
    <property type="entry name" value="RES"/>
    <property type="match status" value="1"/>
</dbReference>
<reference evidence="2 3" key="1">
    <citation type="submission" date="2018-11" db="EMBL/GenBank/DDBJ databases">
        <authorList>
            <person name="Zhou Z."/>
            <person name="Wang G."/>
        </authorList>
    </citation>
    <scope>NUCLEOTIDE SEQUENCE [LARGE SCALE GENOMIC DNA]</scope>
    <source>
        <strain evidence="2 3">KCTC42998</strain>
    </source>
</reference>
<dbReference type="RefSeq" id="WP_124906967.1">
    <property type="nucleotide sequence ID" value="NZ_RQJP01000002.1"/>
</dbReference>
<evidence type="ECO:0000313" key="2">
    <source>
        <dbReference type="EMBL" id="RRB15363.1"/>
    </source>
</evidence>
<accession>A0A3P1CPX2</accession>
<dbReference type="OrthoDB" id="9789501at2"/>
<protein>
    <submittedName>
        <fullName evidence="2">RES domain-containing protein</fullName>
    </submittedName>
</protein>
<proteinExistence type="predicted"/>
<dbReference type="InterPro" id="IPR014914">
    <property type="entry name" value="RES_dom"/>
</dbReference>
<evidence type="ECO:0000313" key="3">
    <source>
        <dbReference type="Proteomes" id="UP000274271"/>
    </source>
</evidence>
<comment type="caution">
    <text evidence="2">The sequence shown here is derived from an EMBL/GenBank/DDBJ whole genome shotgun (WGS) entry which is preliminary data.</text>
</comment>
<dbReference type="EMBL" id="RQJP01000002">
    <property type="protein sequence ID" value="RRB15363.1"/>
    <property type="molecule type" value="Genomic_DNA"/>
</dbReference>
<dbReference type="AlphaFoldDB" id="A0A3P1CPX2"/>
<feature type="domain" description="RES" evidence="1">
    <location>
        <begin position="15"/>
        <end position="138"/>
    </location>
</feature>
<name>A0A3P1CPX2_9BACT</name>
<sequence>MLVYRIYKSTYFTDPLSAEGARRAGGRWNPKGYPILYTSATPELALLEIVAHLNPVFIPDFHLLVLDIPDTYQTVTLADLPRDWQNDTHYETLQTHLSNWLTQPDVLTVSVPSAIVSRSRNYLLHTLHPGFRKDAKVVENAPFPIDSRLLKQ</sequence>